<dbReference type="EMBL" id="GAKP01006785">
    <property type="protein sequence ID" value="JAC52167.1"/>
    <property type="molecule type" value="Transcribed_RNA"/>
</dbReference>
<dbReference type="GO" id="GO:0005794">
    <property type="term" value="C:Golgi apparatus"/>
    <property type="evidence" value="ECO:0007669"/>
    <property type="project" value="UniProtKB-SubCell"/>
</dbReference>
<feature type="binding site" evidence="7">
    <location>
        <position position="150"/>
    </location>
    <ligand>
        <name>ATP</name>
        <dbReference type="ChEBI" id="CHEBI:30616"/>
    </ligand>
</feature>
<dbReference type="PANTHER" id="PTHR12450:SF14">
    <property type="entry name" value="GLYCOSAMINOGLYCAN XYLOSYLKINASE"/>
    <property type="match status" value="1"/>
</dbReference>
<dbReference type="OrthoDB" id="8583677at2759"/>
<keyword evidence="11" id="KW-0808">Transferase</keyword>
<evidence type="ECO:0000256" key="3">
    <source>
        <dbReference type="ARBA" id="ARBA00023034"/>
    </source>
</evidence>
<keyword evidence="9" id="KW-1133">Transmembrane helix</keyword>
<evidence type="ECO:0000256" key="4">
    <source>
        <dbReference type="ARBA" id="ARBA00023157"/>
    </source>
</evidence>
<dbReference type="Pfam" id="PF06702">
    <property type="entry name" value="Fam20C"/>
    <property type="match status" value="1"/>
</dbReference>
<feature type="active site" evidence="6">
    <location>
        <position position="317"/>
    </location>
</feature>
<keyword evidence="7" id="KW-0067">ATP-binding</keyword>
<evidence type="ECO:0000256" key="8">
    <source>
        <dbReference type="PIRSR" id="PIRSR624869-3"/>
    </source>
</evidence>
<organism evidence="11">
    <name type="scientific">Bactrocera dorsalis</name>
    <name type="common">Oriental fruit fly</name>
    <name type="synonym">Dacus dorsalis</name>
    <dbReference type="NCBI Taxonomy" id="27457"/>
    <lineage>
        <taxon>Eukaryota</taxon>
        <taxon>Metazoa</taxon>
        <taxon>Ecdysozoa</taxon>
        <taxon>Arthropoda</taxon>
        <taxon>Hexapoda</taxon>
        <taxon>Insecta</taxon>
        <taxon>Pterygota</taxon>
        <taxon>Neoptera</taxon>
        <taxon>Endopterygota</taxon>
        <taxon>Diptera</taxon>
        <taxon>Brachycera</taxon>
        <taxon>Muscomorpha</taxon>
        <taxon>Tephritoidea</taxon>
        <taxon>Tephritidae</taxon>
        <taxon>Bactrocera</taxon>
        <taxon>Bactrocera</taxon>
    </lineage>
</organism>
<dbReference type="GO" id="GO:0016773">
    <property type="term" value="F:phosphotransferase activity, alcohol group as acceptor"/>
    <property type="evidence" value="ECO:0007669"/>
    <property type="project" value="TreeGrafter"/>
</dbReference>
<feature type="domain" description="FAM20 C-terminal" evidence="10">
    <location>
        <begin position="222"/>
        <end position="419"/>
    </location>
</feature>
<keyword evidence="7" id="KW-0547">Nucleotide-binding</keyword>
<evidence type="ECO:0000313" key="11">
    <source>
        <dbReference type="EMBL" id="JAC52167.1"/>
    </source>
</evidence>
<dbReference type="RefSeq" id="XP_011213491.2">
    <property type="nucleotide sequence ID" value="XM_011215189.4"/>
</dbReference>
<keyword evidence="4" id="KW-1015">Disulfide bond</keyword>
<comment type="similarity">
    <text evidence="2">Belongs to the FAM20 family.</text>
</comment>
<evidence type="ECO:0000256" key="9">
    <source>
        <dbReference type="SAM" id="Phobius"/>
    </source>
</evidence>
<feature type="binding site" evidence="7">
    <location>
        <position position="322"/>
    </location>
    <ligand>
        <name>ATP</name>
        <dbReference type="ChEBI" id="CHEBI:30616"/>
    </ligand>
</feature>
<evidence type="ECO:0000256" key="2">
    <source>
        <dbReference type="ARBA" id="ARBA00006557"/>
    </source>
</evidence>
<evidence type="ECO:0000256" key="7">
    <source>
        <dbReference type="PIRSR" id="PIRSR624869-2"/>
    </source>
</evidence>
<keyword evidence="11" id="KW-0418">Kinase</keyword>
<feature type="binding site" evidence="8">
    <location>
        <position position="169"/>
    </location>
    <ligand>
        <name>Mn(2+)</name>
        <dbReference type="ChEBI" id="CHEBI:29035"/>
    </ligand>
</feature>
<keyword evidence="5" id="KW-0325">Glycoprotein</keyword>
<evidence type="ECO:0000256" key="1">
    <source>
        <dbReference type="ARBA" id="ARBA00004555"/>
    </source>
</evidence>
<proteinExistence type="inferred from homology"/>
<feature type="binding site" evidence="7">
    <location>
        <position position="134"/>
    </location>
    <ligand>
        <name>ATP</name>
        <dbReference type="ChEBI" id="CHEBI:30616"/>
    </ligand>
</feature>
<dbReference type="InterPro" id="IPR024869">
    <property type="entry name" value="FAM20"/>
</dbReference>
<dbReference type="RefSeq" id="XP_011213489.2">
    <property type="nucleotide sequence ID" value="XM_011215187.4"/>
</dbReference>
<dbReference type="GeneID" id="105233197"/>
<sequence>MAANKRTVGIIVALVILVCVVAGANLYFMYYLNVEEAPHVSSTRALENMIRQKIRELHPVYLNRNPRLFMYRNKLLKNYKPAPYENATVLWDIANWWPQENEIYPIYDTSMAQLLQTLRLEPITKVTNLAKGTQLKLLVRLANKQKVIFKPQWYERDAVIEGAVYAGKDRHTAEVYAFYLGAVLDFRWTPIVVGRVVNLKTDIYDKGDSELKNSMTITETENGTEQYCLFGKCHYCNEEETVCGDEQNNIEGVLIYIVPGSLAKRRSPWQRTYKEDKRAPWEDDMNYCKPLKDKMETMRLLDLIDAAIFDYLIQNGDRHHYETREERLVLIDNGKAFGNPNKDHLDILAPLYQCCLIRKTTWDRLQVFSGGVLTELIDRLSKHDALFPLITDKHKRGVERRLLVVYAVVEYCMDREGDKMFKQL</sequence>
<protein>
    <submittedName>
        <fullName evidence="11">Glycosaminoglycan xylosylkinase</fullName>
    </submittedName>
</protein>
<gene>
    <name evidence="11" type="primary">XYLK</name>
</gene>
<dbReference type="KEGG" id="bdr:105233197"/>
<evidence type="ECO:0000259" key="10">
    <source>
        <dbReference type="Pfam" id="PF06702"/>
    </source>
</evidence>
<keyword evidence="8" id="KW-0479">Metal-binding</keyword>
<feature type="binding site" evidence="8">
    <location>
        <position position="332"/>
    </location>
    <ligand>
        <name>Mn(2+)</name>
        <dbReference type="ChEBI" id="CHEBI:29035"/>
    </ligand>
</feature>
<feature type="binding site" evidence="7">
    <location>
        <position position="332"/>
    </location>
    <ligand>
        <name>ATP</name>
        <dbReference type="ChEBI" id="CHEBI:30616"/>
    </ligand>
</feature>
<dbReference type="GO" id="GO:0046872">
    <property type="term" value="F:metal ion binding"/>
    <property type="evidence" value="ECO:0007669"/>
    <property type="project" value="UniProtKB-KW"/>
</dbReference>
<feature type="transmembrane region" description="Helical" evidence="9">
    <location>
        <begin position="7"/>
        <end position="32"/>
    </location>
</feature>
<reference evidence="11" key="1">
    <citation type="journal article" date="2014" name="BMC Genomics">
        <title>Characterizing the developmental transcriptome of the oriental fruit fly, Bactrocera dorsalis (Diptera: Tephritidae) through comparative genomic analysis with Drosophila melanogaster utilizing modENCODE datasets.</title>
        <authorList>
            <person name="Geib S.M."/>
            <person name="Calla B."/>
            <person name="Hall B."/>
            <person name="Hou S."/>
            <person name="Manoukis N.C."/>
        </authorList>
    </citation>
    <scope>NUCLEOTIDE SEQUENCE</scope>
    <source>
        <strain evidence="11">Punador</strain>
    </source>
</reference>
<keyword evidence="8" id="KW-0464">Manganese</keyword>
<dbReference type="PANTHER" id="PTHR12450">
    <property type="entry name" value="DENTIN MATRIX PROTEIN 4 PROTEIN FAM20"/>
    <property type="match status" value="1"/>
</dbReference>
<feature type="binding site" evidence="7">
    <location>
        <begin position="255"/>
        <end position="258"/>
    </location>
    <ligand>
        <name>ATP</name>
        <dbReference type="ChEBI" id="CHEBI:30616"/>
    </ligand>
</feature>
<dbReference type="InterPro" id="IPR009581">
    <property type="entry name" value="FAM20_C"/>
</dbReference>
<keyword evidence="9" id="KW-0812">Transmembrane</keyword>
<accession>A0A034WCY2</accession>
<comment type="cofactor">
    <cofactor evidence="8">
        <name>Mn(2+)</name>
        <dbReference type="ChEBI" id="CHEBI:29035"/>
    </cofactor>
</comment>
<comment type="subcellular location">
    <subcellularLocation>
        <location evidence="1">Golgi apparatus</location>
    </subcellularLocation>
</comment>
<dbReference type="EMBL" id="GAKP01006783">
    <property type="protein sequence ID" value="JAC52169.1"/>
    <property type="molecule type" value="Transcribed_RNA"/>
</dbReference>
<dbReference type="GO" id="GO:0005524">
    <property type="term" value="F:ATP binding"/>
    <property type="evidence" value="ECO:0007669"/>
    <property type="project" value="UniProtKB-KW"/>
</dbReference>
<name>A0A034WCY2_BACDO</name>
<keyword evidence="9" id="KW-0472">Membrane</keyword>
<keyword evidence="3" id="KW-0333">Golgi apparatus</keyword>
<evidence type="ECO:0000256" key="6">
    <source>
        <dbReference type="PIRSR" id="PIRSR624869-1"/>
    </source>
</evidence>
<dbReference type="GO" id="GO:0016301">
    <property type="term" value="F:kinase activity"/>
    <property type="evidence" value="ECO:0007669"/>
    <property type="project" value="UniProtKB-KW"/>
</dbReference>
<evidence type="ECO:0000256" key="5">
    <source>
        <dbReference type="ARBA" id="ARBA00023180"/>
    </source>
</evidence>
<dbReference type="AlphaFoldDB" id="A0A034WCY2"/>